<evidence type="ECO:0000313" key="2">
    <source>
        <dbReference type="EMBL" id="KDR70624.1"/>
    </source>
</evidence>
<evidence type="ECO:0000256" key="1">
    <source>
        <dbReference type="SAM" id="MobiDB-lite"/>
    </source>
</evidence>
<feature type="region of interest" description="Disordered" evidence="1">
    <location>
        <begin position="1"/>
        <end position="58"/>
    </location>
</feature>
<name>A0A067SSG3_GALM3</name>
<accession>A0A067SSG3</accession>
<feature type="region of interest" description="Disordered" evidence="1">
    <location>
        <begin position="83"/>
        <end position="216"/>
    </location>
</feature>
<gene>
    <name evidence="2" type="ORF">GALMADRAFT_144523</name>
</gene>
<dbReference type="EMBL" id="KL142396">
    <property type="protein sequence ID" value="KDR70624.1"/>
    <property type="molecule type" value="Genomic_DNA"/>
</dbReference>
<dbReference type="AlphaFoldDB" id="A0A067SSG3"/>
<keyword evidence="3" id="KW-1185">Reference proteome</keyword>
<dbReference type="Proteomes" id="UP000027222">
    <property type="component" value="Unassembled WGS sequence"/>
</dbReference>
<proteinExistence type="predicted"/>
<organism evidence="2 3">
    <name type="scientific">Galerina marginata (strain CBS 339.88)</name>
    <dbReference type="NCBI Taxonomy" id="685588"/>
    <lineage>
        <taxon>Eukaryota</taxon>
        <taxon>Fungi</taxon>
        <taxon>Dikarya</taxon>
        <taxon>Basidiomycota</taxon>
        <taxon>Agaricomycotina</taxon>
        <taxon>Agaricomycetes</taxon>
        <taxon>Agaricomycetidae</taxon>
        <taxon>Agaricales</taxon>
        <taxon>Agaricineae</taxon>
        <taxon>Strophariaceae</taxon>
        <taxon>Galerina</taxon>
    </lineage>
</organism>
<protein>
    <submittedName>
        <fullName evidence="2">Uncharacterized protein</fullName>
    </submittedName>
</protein>
<dbReference type="HOGENOM" id="CLU_1277700_0_0_1"/>
<feature type="compositionally biased region" description="Low complexity" evidence="1">
    <location>
        <begin position="140"/>
        <end position="154"/>
    </location>
</feature>
<sequence length="216" mass="22613">MAHKRARKSGRSTSPESQAADASPPPVAQKSDDDSSVVEISPPPKKKVKKVAPGSPGFNSLLAVSISTGLKSSLLLMGKRLTFGSIKPDAPSPKAMKTDLQSPLSITKDKRVRRPSAKAVYMADSEGHSSDAESNIASPSKKSFTPASATASSSIGLHKGKGQPTDARSPSPATSGEEDRKLTPKAKPSVKLLSKGATPLRHRQLEIVSESEPDVV</sequence>
<reference evidence="3" key="1">
    <citation type="journal article" date="2014" name="Proc. Natl. Acad. Sci. U.S.A.">
        <title>Extensive sampling of basidiomycete genomes demonstrates inadequacy of the white-rot/brown-rot paradigm for wood decay fungi.</title>
        <authorList>
            <person name="Riley R."/>
            <person name="Salamov A.A."/>
            <person name="Brown D.W."/>
            <person name="Nagy L.G."/>
            <person name="Floudas D."/>
            <person name="Held B.W."/>
            <person name="Levasseur A."/>
            <person name="Lombard V."/>
            <person name="Morin E."/>
            <person name="Otillar R."/>
            <person name="Lindquist E.A."/>
            <person name="Sun H."/>
            <person name="LaButti K.M."/>
            <person name="Schmutz J."/>
            <person name="Jabbour D."/>
            <person name="Luo H."/>
            <person name="Baker S.E."/>
            <person name="Pisabarro A.G."/>
            <person name="Walton J.D."/>
            <person name="Blanchette R.A."/>
            <person name="Henrissat B."/>
            <person name="Martin F."/>
            <person name="Cullen D."/>
            <person name="Hibbett D.S."/>
            <person name="Grigoriev I.V."/>
        </authorList>
    </citation>
    <scope>NUCLEOTIDE SEQUENCE [LARGE SCALE GENOMIC DNA]</scope>
    <source>
        <strain evidence="3">CBS 339.88</strain>
    </source>
</reference>
<feature type="compositionally biased region" description="Basic residues" evidence="1">
    <location>
        <begin position="1"/>
        <end position="10"/>
    </location>
</feature>
<evidence type="ECO:0000313" key="3">
    <source>
        <dbReference type="Proteomes" id="UP000027222"/>
    </source>
</evidence>